<keyword evidence="3" id="KW-1185">Reference proteome</keyword>
<comment type="caution">
    <text evidence="2">The sequence shown here is derived from an EMBL/GenBank/DDBJ whole genome shotgun (WGS) entry which is preliminary data.</text>
</comment>
<evidence type="ECO:0000313" key="2">
    <source>
        <dbReference type="EMBL" id="KAL0914711.1"/>
    </source>
</evidence>
<protein>
    <submittedName>
        <fullName evidence="2">Uncharacterized protein</fullName>
    </submittedName>
</protein>
<feature type="region of interest" description="Disordered" evidence="1">
    <location>
        <begin position="71"/>
        <end position="97"/>
    </location>
</feature>
<reference evidence="2 3" key="1">
    <citation type="journal article" date="2024" name="Plant Biotechnol. J.">
        <title>Dendrobium thyrsiflorum genome and its molecular insights into genes involved in important horticultural traits.</title>
        <authorList>
            <person name="Chen B."/>
            <person name="Wang J.Y."/>
            <person name="Zheng P.J."/>
            <person name="Li K.L."/>
            <person name="Liang Y.M."/>
            <person name="Chen X.F."/>
            <person name="Zhang C."/>
            <person name="Zhao X."/>
            <person name="He X."/>
            <person name="Zhang G.Q."/>
            <person name="Liu Z.J."/>
            <person name="Xu Q."/>
        </authorList>
    </citation>
    <scope>NUCLEOTIDE SEQUENCE [LARGE SCALE GENOMIC DNA]</scope>
    <source>
        <strain evidence="2">GZMU011</strain>
    </source>
</reference>
<dbReference type="EMBL" id="JANQDX010000012">
    <property type="protein sequence ID" value="KAL0914711.1"/>
    <property type="molecule type" value="Genomic_DNA"/>
</dbReference>
<organism evidence="2 3">
    <name type="scientific">Dendrobium thyrsiflorum</name>
    <name type="common">Pinecone-like raceme dendrobium</name>
    <name type="synonym">Orchid</name>
    <dbReference type="NCBI Taxonomy" id="117978"/>
    <lineage>
        <taxon>Eukaryota</taxon>
        <taxon>Viridiplantae</taxon>
        <taxon>Streptophyta</taxon>
        <taxon>Embryophyta</taxon>
        <taxon>Tracheophyta</taxon>
        <taxon>Spermatophyta</taxon>
        <taxon>Magnoliopsida</taxon>
        <taxon>Liliopsida</taxon>
        <taxon>Asparagales</taxon>
        <taxon>Orchidaceae</taxon>
        <taxon>Epidendroideae</taxon>
        <taxon>Malaxideae</taxon>
        <taxon>Dendrobiinae</taxon>
        <taxon>Dendrobium</taxon>
    </lineage>
</organism>
<feature type="compositionally biased region" description="Acidic residues" evidence="1">
    <location>
        <begin position="71"/>
        <end position="88"/>
    </location>
</feature>
<accession>A0ABD0UWL6</accession>
<dbReference type="AlphaFoldDB" id="A0ABD0UWL6"/>
<gene>
    <name evidence="2" type="ORF">M5K25_015082</name>
</gene>
<evidence type="ECO:0000313" key="3">
    <source>
        <dbReference type="Proteomes" id="UP001552299"/>
    </source>
</evidence>
<name>A0ABD0UWL6_DENTH</name>
<sequence>MIRHVGSGHHLPFYFAETSFPPSYFCLTVIFSASVSLNQEEMEDGVKMKSFRDEDMETRRIFLRSYPLRWDEEEEEEGGGEEEEEGESPQEQVVSSKKQRYFKFKSLMKRNAITVLHWGEGKLLLLKKMKNKVAFYLVACHPFGFKTSTKFITAA</sequence>
<evidence type="ECO:0000256" key="1">
    <source>
        <dbReference type="SAM" id="MobiDB-lite"/>
    </source>
</evidence>
<dbReference type="Proteomes" id="UP001552299">
    <property type="component" value="Unassembled WGS sequence"/>
</dbReference>
<proteinExistence type="predicted"/>